<dbReference type="EMBL" id="JBGEHV010000099">
    <property type="protein sequence ID" value="MEY8043474.1"/>
    <property type="molecule type" value="Genomic_DNA"/>
</dbReference>
<dbReference type="PROSITE" id="PS50850">
    <property type="entry name" value="MFS"/>
    <property type="match status" value="1"/>
</dbReference>
<keyword evidence="4 6" id="KW-1133">Transmembrane helix</keyword>
<feature type="transmembrane region" description="Helical" evidence="6">
    <location>
        <begin position="293"/>
        <end position="312"/>
    </location>
</feature>
<dbReference type="InterPro" id="IPR020846">
    <property type="entry name" value="MFS_dom"/>
</dbReference>
<feature type="transmembrane region" description="Helical" evidence="6">
    <location>
        <begin position="112"/>
        <end position="130"/>
    </location>
</feature>
<feature type="transmembrane region" description="Helical" evidence="6">
    <location>
        <begin position="51"/>
        <end position="71"/>
    </location>
</feature>
<dbReference type="Proteomes" id="UP001564626">
    <property type="component" value="Unassembled WGS sequence"/>
</dbReference>
<dbReference type="PANTHER" id="PTHR43124">
    <property type="entry name" value="PURINE EFFLUX PUMP PBUE"/>
    <property type="match status" value="1"/>
</dbReference>
<feature type="domain" description="Major facilitator superfamily (MFS) profile" evidence="7">
    <location>
        <begin position="17"/>
        <end position="399"/>
    </location>
</feature>
<evidence type="ECO:0000256" key="4">
    <source>
        <dbReference type="ARBA" id="ARBA00022989"/>
    </source>
</evidence>
<dbReference type="Gene3D" id="1.20.1250.20">
    <property type="entry name" value="MFS general substrate transporter like domains"/>
    <property type="match status" value="1"/>
</dbReference>
<evidence type="ECO:0000313" key="8">
    <source>
        <dbReference type="EMBL" id="MEY8043474.1"/>
    </source>
</evidence>
<feature type="transmembrane region" description="Helical" evidence="6">
    <location>
        <begin position="172"/>
        <end position="194"/>
    </location>
</feature>
<keyword evidence="3 6" id="KW-0812">Transmembrane</keyword>
<evidence type="ECO:0000313" key="9">
    <source>
        <dbReference type="Proteomes" id="UP001564626"/>
    </source>
</evidence>
<accession>A0ABV4CQW1</accession>
<dbReference type="PANTHER" id="PTHR43124:SF3">
    <property type="entry name" value="CHLORAMPHENICOL EFFLUX PUMP RV0191"/>
    <property type="match status" value="1"/>
</dbReference>
<feature type="transmembrane region" description="Helical" evidence="6">
    <location>
        <begin position="223"/>
        <end position="242"/>
    </location>
</feature>
<keyword evidence="9" id="KW-1185">Reference proteome</keyword>
<feature type="transmembrane region" description="Helical" evidence="6">
    <location>
        <begin position="375"/>
        <end position="396"/>
    </location>
</feature>
<feature type="transmembrane region" description="Helical" evidence="6">
    <location>
        <begin position="83"/>
        <end position="106"/>
    </location>
</feature>
<evidence type="ECO:0000256" key="6">
    <source>
        <dbReference type="SAM" id="Phobius"/>
    </source>
</evidence>
<evidence type="ECO:0000256" key="1">
    <source>
        <dbReference type="ARBA" id="ARBA00004651"/>
    </source>
</evidence>
<keyword evidence="5 6" id="KW-0472">Membrane</keyword>
<dbReference type="InterPro" id="IPR050189">
    <property type="entry name" value="MFS_Efflux_Transporters"/>
</dbReference>
<evidence type="ECO:0000256" key="2">
    <source>
        <dbReference type="ARBA" id="ARBA00022475"/>
    </source>
</evidence>
<organism evidence="8 9">
    <name type="scientific">Saccharopolyspora cebuensis</name>
    <dbReference type="NCBI Taxonomy" id="418759"/>
    <lineage>
        <taxon>Bacteria</taxon>
        <taxon>Bacillati</taxon>
        <taxon>Actinomycetota</taxon>
        <taxon>Actinomycetes</taxon>
        <taxon>Pseudonocardiales</taxon>
        <taxon>Pseudonocardiaceae</taxon>
        <taxon>Saccharopolyspora</taxon>
    </lineage>
</organism>
<keyword evidence="2" id="KW-1003">Cell membrane</keyword>
<sequence length="411" mass="41973">MSAEERRTAVARVPWRQYAGVYLLLFLIGTETFIVAPLLPTIASSLAVPETAAAATVTAYPVAYAVTAPFLGTVTDRFGRYPMIVVGAVLFLLGNVVAAVAGSLAVLMAGRVLGALGAAAAGPAIWAHLAETAPEAARGRSISVGNALFAAGQVFGVPAGAFLAGASDWRSSFWVLAGLSALVLPLCFATTRVLSRESRHEPQPLRLLGAFAVWKDGVLRHTLAVVVLLHAANLGTYTYLGVILHQRFGLSVDALGFLGLFVGIGSAVGSLVAGRIGDRARAAGSGGARWVPVWCLLLGLGVVTAVLGSPAVVSYGAALVWFLASGAFVTAVQTLLLDERPELGATSSSWNTALLYGGTAVGVGLIGLFPQVQSGAAVVGGGLALAAALLALPLAARRRPEGAPEPARRAP</sequence>
<gene>
    <name evidence="8" type="ORF">AB8O55_29045</name>
</gene>
<dbReference type="CDD" id="cd17324">
    <property type="entry name" value="MFS_NepI_like"/>
    <property type="match status" value="1"/>
</dbReference>
<reference evidence="8 9" key="1">
    <citation type="submission" date="2024-08" db="EMBL/GenBank/DDBJ databases">
        <title>Genome mining of Saccharopolyspora cebuensis PGLac3 from Nigerian medicinal plant.</title>
        <authorList>
            <person name="Ezeobiora C.E."/>
            <person name="Igbokwe N.H."/>
            <person name="Amin D.H."/>
            <person name="Mendie U.E."/>
        </authorList>
    </citation>
    <scope>NUCLEOTIDE SEQUENCE [LARGE SCALE GENOMIC DNA]</scope>
    <source>
        <strain evidence="8 9">PGLac3</strain>
    </source>
</reference>
<feature type="transmembrane region" description="Helical" evidence="6">
    <location>
        <begin position="254"/>
        <end position="273"/>
    </location>
</feature>
<dbReference type="InterPro" id="IPR036259">
    <property type="entry name" value="MFS_trans_sf"/>
</dbReference>
<proteinExistence type="predicted"/>
<evidence type="ECO:0000256" key="5">
    <source>
        <dbReference type="ARBA" id="ARBA00023136"/>
    </source>
</evidence>
<feature type="transmembrane region" description="Helical" evidence="6">
    <location>
        <begin position="318"/>
        <end position="337"/>
    </location>
</feature>
<evidence type="ECO:0000256" key="3">
    <source>
        <dbReference type="ARBA" id="ARBA00022692"/>
    </source>
</evidence>
<comment type="caution">
    <text evidence="8">The sequence shown here is derived from an EMBL/GenBank/DDBJ whole genome shotgun (WGS) entry which is preliminary data.</text>
</comment>
<dbReference type="RefSeq" id="WP_345368187.1">
    <property type="nucleotide sequence ID" value="NZ_BAABII010000026.1"/>
</dbReference>
<name>A0ABV4CQW1_9PSEU</name>
<dbReference type="Pfam" id="PF07690">
    <property type="entry name" value="MFS_1"/>
    <property type="match status" value="1"/>
</dbReference>
<protein>
    <submittedName>
        <fullName evidence="8">MFS transporter</fullName>
    </submittedName>
</protein>
<feature type="transmembrane region" description="Helical" evidence="6">
    <location>
        <begin position="21"/>
        <end position="39"/>
    </location>
</feature>
<feature type="transmembrane region" description="Helical" evidence="6">
    <location>
        <begin position="349"/>
        <end position="369"/>
    </location>
</feature>
<comment type="subcellular location">
    <subcellularLocation>
        <location evidence="1">Cell membrane</location>
        <topology evidence="1">Multi-pass membrane protein</topology>
    </subcellularLocation>
</comment>
<dbReference type="SUPFAM" id="SSF103473">
    <property type="entry name" value="MFS general substrate transporter"/>
    <property type="match status" value="1"/>
</dbReference>
<evidence type="ECO:0000259" key="7">
    <source>
        <dbReference type="PROSITE" id="PS50850"/>
    </source>
</evidence>
<dbReference type="InterPro" id="IPR011701">
    <property type="entry name" value="MFS"/>
</dbReference>
<feature type="transmembrane region" description="Helical" evidence="6">
    <location>
        <begin position="142"/>
        <end position="166"/>
    </location>
</feature>